<protein>
    <submittedName>
        <fullName evidence="1">Uncharacterized protein</fullName>
    </submittedName>
</protein>
<comment type="caution">
    <text evidence="1">The sequence shown here is derived from an EMBL/GenBank/DDBJ whole genome shotgun (WGS) entry which is preliminary data.</text>
</comment>
<sequence>MAANAACSSGCARTLSRLRMMAVCPSRLVFRFLW</sequence>
<name>J9D741_9ZZZZ</name>
<dbReference type="EMBL" id="AMCI01000595">
    <property type="protein sequence ID" value="EJX08551.1"/>
    <property type="molecule type" value="Genomic_DNA"/>
</dbReference>
<reference evidence="1" key="1">
    <citation type="journal article" date="2012" name="PLoS ONE">
        <title>Gene sets for utilization of primary and secondary nutrition supplies in the distal gut of endangered iberian lynx.</title>
        <authorList>
            <person name="Alcaide M."/>
            <person name="Messina E."/>
            <person name="Richter M."/>
            <person name="Bargiela R."/>
            <person name="Peplies J."/>
            <person name="Huws S.A."/>
            <person name="Newbold C.J."/>
            <person name="Golyshin P.N."/>
            <person name="Simon M.A."/>
            <person name="Lopez G."/>
            <person name="Yakimov M.M."/>
            <person name="Ferrer M."/>
        </authorList>
    </citation>
    <scope>NUCLEOTIDE SEQUENCE</scope>
</reference>
<gene>
    <name evidence="1" type="ORF">EVA_03341</name>
</gene>
<dbReference type="AlphaFoldDB" id="J9D741"/>
<evidence type="ECO:0000313" key="1">
    <source>
        <dbReference type="EMBL" id="EJX08551.1"/>
    </source>
</evidence>
<organism evidence="1">
    <name type="scientific">gut metagenome</name>
    <dbReference type="NCBI Taxonomy" id="749906"/>
    <lineage>
        <taxon>unclassified sequences</taxon>
        <taxon>metagenomes</taxon>
        <taxon>organismal metagenomes</taxon>
    </lineage>
</organism>
<accession>J9D741</accession>
<proteinExistence type="predicted"/>